<gene>
    <name evidence="2" type="ORF">ESZ36_20985</name>
</gene>
<evidence type="ECO:0000259" key="1">
    <source>
        <dbReference type="Pfam" id="PF01575"/>
    </source>
</evidence>
<sequence>MASTINAKNLPDYVGKTVGTSSWFTITQAQIDTFGDATHDHQFIHVDPVKAKETPFGGTIAHGFLSLSLLSAISYEAGLQLENMTMGLNYGFEKIRFLQPVKVDTKVRGKMTLTEYSEKRPGQFLFNWLVEVEIEGETKPALTAQWLTMTMISK</sequence>
<feature type="domain" description="MaoC-like" evidence="1">
    <location>
        <begin position="14"/>
        <end position="118"/>
    </location>
</feature>
<dbReference type="SUPFAM" id="SSF54637">
    <property type="entry name" value="Thioesterase/thiol ester dehydrase-isomerase"/>
    <property type="match status" value="1"/>
</dbReference>
<dbReference type="InterPro" id="IPR039375">
    <property type="entry name" value="NodN-like"/>
</dbReference>
<dbReference type="Gene3D" id="3.10.129.10">
    <property type="entry name" value="Hotdog Thioesterase"/>
    <property type="match status" value="1"/>
</dbReference>
<name>A0A5C6Q5D5_9GAMM</name>
<dbReference type="Proteomes" id="UP000321822">
    <property type="component" value="Unassembled WGS sequence"/>
</dbReference>
<reference evidence="2 3" key="1">
    <citation type="submission" date="2019-07" db="EMBL/GenBank/DDBJ databases">
        <title>Genomes of sea-ice associated Colwellia species.</title>
        <authorList>
            <person name="Bowman J.P."/>
        </authorList>
    </citation>
    <scope>NUCLEOTIDE SEQUENCE [LARGE SCALE GENOMIC DNA]</scope>
    <source>
        <strain evidence="2 3">ACAM 459</strain>
    </source>
</reference>
<dbReference type="CDD" id="cd03450">
    <property type="entry name" value="NodN"/>
    <property type="match status" value="1"/>
</dbReference>
<dbReference type="RefSeq" id="WP_146791502.1">
    <property type="nucleotide sequence ID" value="NZ_VOLT01000015.1"/>
</dbReference>
<dbReference type="AlphaFoldDB" id="A0A5C6Q5D5"/>
<dbReference type="PANTHER" id="PTHR42993:SF1">
    <property type="entry name" value="MAOC-LIKE DEHYDRATASE DOMAIN-CONTAINING PROTEIN"/>
    <property type="match status" value="1"/>
</dbReference>
<dbReference type="InterPro" id="IPR002539">
    <property type="entry name" value="MaoC-like_dom"/>
</dbReference>
<evidence type="ECO:0000313" key="3">
    <source>
        <dbReference type="Proteomes" id="UP000321822"/>
    </source>
</evidence>
<protein>
    <submittedName>
        <fullName evidence="2">MaoC family dehydratase</fullName>
    </submittedName>
</protein>
<dbReference type="InterPro" id="IPR029069">
    <property type="entry name" value="HotDog_dom_sf"/>
</dbReference>
<dbReference type="EMBL" id="VOLT01000015">
    <property type="protein sequence ID" value="TWX64144.1"/>
    <property type="molecule type" value="Genomic_DNA"/>
</dbReference>
<dbReference type="Pfam" id="PF01575">
    <property type="entry name" value="MaoC_dehydratas"/>
    <property type="match status" value="1"/>
</dbReference>
<comment type="caution">
    <text evidence="2">The sequence shown here is derived from an EMBL/GenBank/DDBJ whole genome shotgun (WGS) entry which is preliminary data.</text>
</comment>
<proteinExistence type="predicted"/>
<organism evidence="2 3">
    <name type="scientific">Colwellia demingiae</name>
    <dbReference type="NCBI Taxonomy" id="89401"/>
    <lineage>
        <taxon>Bacteria</taxon>
        <taxon>Pseudomonadati</taxon>
        <taxon>Pseudomonadota</taxon>
        <taxon>Gammaproteobacteria</taxon>
        <taxon>Alteromonadales</taxon>
        <taxon>Colwelliaceae</taxon>
        <taxon>Colwellia</taxon>
    </lineage>
</organism>
<dbReference type="OrthoDB" id="9801735at2"/>
<dbReference type="PANTHER" id="PTHR42993">
    <property type="entry name" value="MAOC-LIKE DEHYDRATASE DOMAIN-CONTAINING PROTEIN"/>
    <property type="match status" value="1"/>
</dbReference>
<accession>A0A5C6Q5D5</accession>
<evidence type="ECO:0000313" key="2">
    <source>
        <dbReference type="EMBL" id="TWX64144.1"/>
    </source>
</evidence>
<keyword evidence="3" id="KW-1185">Reference proteome</keyword>